<organism evidence="1 2">
    <name type="scientific">Cymbomonas tetramitiformis</name>
    <dbReference type="NCBI Taxonomy" id="36881"/>
    <lineage>
        <taxon>Eukaryota</taxon>
        <taxon>Viridiplantae</taxon>
        <taxon>Chlorophyta</taxon>
        <taxon>Pyramimonadophyceae</taxon>
        <taxon>Pyramimonadales</taxon>
        <taxon>Pyramimonadaceae</taxon>
        <taxon>Cymbomonas</taxon>
    </lineage>
</organism>
<dbReference type="EMBL" id="LGRX02015609">
    <property type="protein sequence ID" value="KAK3263253.1"/>
    <property type="molecule type" value="Genomic_DNA"/>
</dbReference>
<name>A0AAE0KWE3_9CHLO</name>
<evidence type="ECO:0000313" key="1">
    <source>
        <dbReference type="EMBL" id="KAK3263253.1"/>
    </source>
</evidence>
<dbReference type="AlphaFoldDB" id="A0AAE0KWE3"/>
<gene>
    <name evidence="1" type="ORF">CYMTET_27931</name>
</gene>
<comment type="caution">
    <text evidence="1">The sequence shown here is derived from an EMBL/GenBank/DDBJ whole genome shotgun (WGS) entry which is preliminary data.</text>
</comment>
<feature type="non-terminal residue" evidence="1">
    <location>
        <position position="216"/>
    </location>
</feature>
<accession>A0AAE0KWE3</accession>
<proteinExistence type="predicted"/>
<dbReference type="SUPFAM" id="SSF53448">
    <property type="entry name" value="Nucleotide-diphospho-sugar transferases"/>
    <property type="match status" value="1"/>
</dbReference>
<dbReference type="Proteomes" id="UP001190700">
    <property type="component" value="Unassembled WGS sequence"/>
</dbReference>
<sequence>MGWDCFGDANALVRRDAFFALGGFNAVMLPGGEDSTGEDWELFARAALAGYRLQPVPFPLFWYRRSAASMVHTTSLALYRERTVLPYGSVMPAGLSPMLRLAQGVYHQVEEAKARDAEHRSHKEALMTLMCDQLGEQNISQVSAPSLVVNANFTKGKSGMAEGWMPFGEGYSWFVPSDGFLMMESLEGSGRVLGATQKLLLAQPKATPLLVGARSS</sequence>
<dbReference type="Gene3D" id="3.90.550.10">
    <property type="entry name" value="Spore Coat Polysaccharide Biosynthesis Protein SpsA, Chain A"/>
    <property type="match status" value="1"/>
</dbReference>
<evidence type="ECO:0000313" key="2">
    <source>
        <dbReference type="Proteomes" id="UP001190700"/>
    </source>
</evidence>
<protein>
    <submittedName>
        <fullName evidence="1">Uncharacterized protein</fullName>
    </submittedName>
</protein>
<keyword evidence="2" id="KW-1185">Reference proteome</keyword>
<reference evidence="1 2" key="1">
    <citation type="journal article" date="2015" name="Genome Biol. Evol.">
        <title>Comparative Genomics of a Bacterivorous Green Alga Reveals Evolutionary Causalities and Consequences of Phago-Mixotrophic Mode of Nutrition.</title>
        <authorList>
            <person name="Burns J.A."/>
            <person name="Paasch A."/>
            <person name="Narechania A."/>
            <person name="Kim E."/>
        </authorList>
    </citation>
    <scope>NUCLEOTIDE SEQUENCE [LARGE SCALE GENOMIC DNA]</scope>
    <source>
        <strain evidence="1 2">PLY_AMNH</strain>
    </source>
</reference>
<dbReference type="InterPro" id="IPR029044">
    <property type="entry name" value="Nucleotide-diphossugar_trans"/>
</dbReference>